<dbReference type="Gene3D" id="3.90.550.10">
    <property type="entry name" value="Spore Coat Polysaccharide Biosynthesis Protein SpsA, Chain A"/>
    <property type="match status" value="1"/>
</dbReference>
<evidence type="ECO:0000259" key="10">
    <source>
        <dbReference type="Pfam" id="PF00483"/>
    </source>
</evidence>
<comment type="function">
    <text evidence="8">Acts as a component of the translation initiation factor 2B (eIF2B) complex, which catalyzes the exchange of GDP for GTP on the eukaryotic initiation factor 2 (eIF2) complex gamma subunit. Its guanine nucleotide exchange factor activity is repressed when bound to eIF2 complex phosphorylated on the alpha subunit, thereby limiting the amount of methionyl-initiator methionine tRNA available to the ribosome and consequently global translation is repressed.</text>
</comment>
<evidence type="ECO:0000313" key="12">
    <source>
        <dbReference type="Proteomes" id="UP000829291"/>
    </source>
</evidence>
<sequence length="462" mass="52183">MWRQMEFQAVVLAAGKGSRMTELTASRAKCLLPIGNYPMLYYPLKLLARNGFMEVIVVVQEEWKNEIALAIDKLNIRLRCDFVGIPGGDDLGTADVLRLIHEKFYTDIIVLPCDLIMNIDLSGIFNSYRRHSAIIISMLIQLPTFSDKLINPGPKSKPKPERDLIGIDNETNRLIFFASASDFEEKINISRKLYKKHTNFNINSNLLDIHLYIIHKWILDCLLIDKSISSIKGELLPYVIKKQSAQTHNPNKIEKSTSIMKQNTDRDIFKLVTDKALSKRKKRLDVLISEMSPFNDHSTNLENAYNEDLIKCYAFIQNTKFGFRANNIHMYALANAVIHEKWAILSAAPTIFFDDSMIKTNQVENCTIGYNASISEKTSLKLSHIGTSAVIETKTRVLNSVVMENVMVKEGCVINNCILCNDSVVEEGCELNHCIVGANHTVPAGSRHSDEVLTDIGNLMEI</sequence>
<dbReference type="Gene3D" id="2.160.10.10">
    <property type="entry name" value="Hexapeptide repeat proteins"/>
    <property type="match status" value="1"/>
</dbReference>
<protein>
    <recommendedName>
        <fullName evidence="6">Translation initiation factor eIF2B subunit gamma</fullName>
    </recommendedName>
    <alternativeName>
        <fullName evidence="7">eIF2B GDP-GTP exchange factor subunit gamma</fullName>
    </alternativeName>
</protein>
<dbReference type="RefSeq" id="XP_046594749.1">
    <property type="nucleotide sequence ID" value="XM_046738793.1"/>
</dbReference>
<comment type="similarity">
    <text evidence="2">Belongs to the eIF-2B gamma/epsilon subunits family.</text>
</comment>
<dbReference type="KEGG" id="nlo:107225639"/>
<dbReference type="Proteomes" id="UP000829291">
    <property type="component" value="Chromosome 4"/>
</dbReference>
<evidence type="ECO:0000313" key="16">
    <source>
        <dbReference type="RefSeq" id="XP_046594750.1"/>
    </source>
</evidence>
<dbReference type="InterPro" id="IPR056729">
    <property type="entry name" value="GMPPB_C"/>
</dbReference>
<evidence type="ECO:0000313" key="14">
    <source>
        <dbReference type="RefSeq" id="XP_015521655.1"/>
    </source>
</evidence>
<dbReference type="CTD" id="36722"/>
<reference evidence="13 14" key="1">
    <citation type="submission" date="2025-04" db="UniProtKB">
        <authorList>
            <consortium name="RefSeq"/>
        </authorList>
    </citation>
    <scope>IDENTIFICATION</scope>
    <source>
        <tissue evidence="15 16">Thorax and Abdomen</tissue>
        <tissue evidence="13 14">Whole body</tissue>
    </source>
</reference>
<dbReference type="GO" id="GO:0002183">
    <property type="term" value="P:cytoplasmic translational initiation"/>
    <property type="evidence" value="ECO:0007669"/>
    <property type="project" value="TreeGrafter"/>
</dbReference>
<comment type="subcellular location">
    <subcellularLocation>
        <location evidence="1">Cytoplasm</location>
        <location evidence="1">Cytosol</location>
    </subcellularLocation>
</comment>
<evidence type="ECO:0000256" key="5">
    <source>
        <dbReference type="ARBA" id="ARBA00022917"/>
    </source>
</evidence>
<dbReference type="PANTHER" id="PTHR45989">
    <property type="entry name" value="TRANSLATION INITIATION FACTOR EIF-2B SUBUNIT GAMMA"/>
    <property type="match status" value="1"/>
</dbReference>
<evidence type="ECO:0000256" key="2">
    <source>
        <dbReference type="ARBA" id="ARBA00007878"/>
    </source>
</evidence>
<evidence type="ECO:0000256" key="4">
    <source>
        <dbReference type="ARBA" id="ARBA00022540"/>
    </source>
</evidence>
<name>A0A6J0C5K6_NEOLC</name>
<dbReference type="GO" id="GO:0005085">
    <property type="term" value="F:guanyl-nucleotide exchange factor activity"/>
    <property type="evidence" value="ECO:0007669"/>
    <property type="project" value="TreeGrafter"/>
</dbReference>
<keyword evidence="4 13" id="KW-0396">Initiation factor</keyword>
<dbReference type="GO" id="GO:0005829">
    <property type="term" value="C:cytosol"/>
    <property type="evidence" value="ECO:0007669"/>
    <property type="project" value="UniProtKB-SubCell"/>
</dbReference>
<evidence type="ECO:0000313" key="15">
    <source>
        <dbReference type="RefSeq" id="XP_046594749.1"/>
    </source>
</evidence>
<dbReference type="InterPro" id="IPR005835">
    <property type="entry name" value="NTP_transferase_dom"/>
</dbReference>
<dbReference type="RefSeq" id="XP_046594750.1">
    <property type="nucleotide sequence ID" value="XM_046738794.1"/>
</dbReference>
<dbReference type="GO" id="GO:0005851">
    <property type="term" value="C:eukaryotic translation initiation factor 2B complex"/>
    <property type="evidence" value="ECO:0007669"/>
    <property type="project" value="TreeGrafter"/>
</dbReference>
<evidence type="ECO:0000256" key="9">
    <source>
        <dbReference type="ARBA" id="ARBA00046432"/>
    </source>
</evidence>
<dbReference type="Pfam" id="PF25087">
    <property type="entry name" value="GMPPB_C"/>
    <property type="match status" value="1"/>
</dbReference>
<evidence type="ECO:0000256" key="8">
    <source>
        <dbReference type="ARBA" id="ARBA00045373"/>
    </source>
</evidence>
<dbReference type="PANTHER" id="PTHR45989:SF1">
    <property type="entry name" value="TRANSLATION INITIATION FACTOR EIF-2B SUBUNIT GAMMA"/>
    <property type="match status" value="1"/>
</dbReference>
<dbReference type="InterPro" id="IPR029044">
    <property type="entry name" value="Nucleotide-diphossugar_trans"/>
</dbReference>
<keyword evidence="5" id="KW-0648">Protein biosynthesis</keyword>
<evidence type="ECO:0000256" key="7">
    <source>
        <dbReference type="ARBA" id="ARBA00044229"/>
    </source>
</evidence>
<comment type="subunit">
    <text evidence="9">Component of the translation initiation factor 2B (eIF2B) complex which is a heterodecamer of two sets of five different subunits: alpha, beta, gamma, delta and epsilon. Subunits alpha, beta and delta comprise a regulatory subcomplex and subunits epsilon and gamma comprise a catalytic subcomplex. Within the complex, the hexameric regulatory complex resides at the center, with the two heterodimeric catalytic subcomplexes bound on opposite sides.</text>
</comment>
<dbReference type="CDD" id="cd04198">
    <property type="entry name" value="eIF-2B_gamma_N"/>
    <property type="match status" value="1"/>
</dbReference>
<dbReference type="GO" id="GO:0003743">
    <property type="term" value="F:translation initiation factor activity"/>
    <property type="evidence" value="ECO:0007669"/>
    <property type="project" value="UniProtKB-KW"/>
</dbReference>
<dbReference type="AlphaFoldDB" id="A0A6J0C5K6"/>
<organism evidence="12 13">
    <name type="scientific">Neodiprion lecontei</name>
    <name type="common">Redheaded pine sawfly</name>
    <dbReference type="NCBI Taxonomy" id="441921"/>
    <lineage>
        <taxon>Eukaryota</taxon>
        <taxon>Metazoa</taxon>
        <taxon>Ecdysozoa</taxon>
        <taxon>Arthropoda</taxon>
        <taxon>Hexapoda</taxon>
        <taxon>Insecta</taxon>
        <taxon>Pterygota</taxon>
        <taxon>Neoptera</taxon>
        <taxon>Endopterygota</taxon>
        <taxon>Hymenoptera</taxon>
        <taxon>Tenthredinoidea</taxon>
        <taxon>Diprionidae</taxon>
        <taxon>Diprioninae</taxon>
        <taxon>Neodiprion</taxon>
    </lineage>
</organism>
<dbReference type="Pfam" id="PF00483">
    <property type="entry name" value="NTP_transferase"/>
    <property type="match status" value="1"/>
</dbReference>
<feature type="domain" description="Nucleotidyl transferase" evidence="10">
    <location>
        <begin position="9"/>
        <end position="137"/>
    </location>
</feature>
<feature type="domain" description="Mannose-1-phosphate guanyltransferase C-terminal" evidence="11">
    <location>
        <begin position="363"/>
        <end position="442"/>
    </location>
</feature>
<accession>A0A6J0C5K6</accession>
<evidence type="ECO:0000259" key="11">
    <source>
        <dbReference type="Pfam" id="PF25087"/>
    </source>
</evidence>
<evidence type="ECO:0000313" key="13">
    <source>
        <dbReference type="RefSeq" id="XP_015521654.1"/>
    </source>
</evidence>
<dbReference type="OrthoDB" id="10250549at2759"/>
<dbReference type="SUPFAM" id="SSF53448">
    <property type="entry name" value="Nucleotide-diphospho-sugar transferases"/>
    <property type="match status" value="1"/>
</dbReference>
<keyword evidence="12" id="KW-1185">Reference proteome</keyword>
<dbReference type="RefSeq" id="XP_015521655.1">
    <property type="nucleotide sequence ID" value="XM_015666169.1"/>
</dbReference>
<evidence type="ECO:0000256" key="6">
    <source>
        <dbReference type="ARBA" id="ARBA00044196"/>
    </source>
</evidence>
<gene>
    <name evidence="13 14 15 16" type="primary">LOC107225639</name>
</gene>
<evidence type="ECO:0000256" key="3">
    <source>
        <dbReference type="ARBA" id="ARBA00022490"/>
    </source>
</evidence>
<dbReference type="RefSeq" id="XP_015521654.1">
    <property type="nucleotide sequence ID" value="XM_015666168.1"/>
</dbReference>
<keyword evidence="3" id="KW-0963">Cytoplasm</keyword>
<evidence type="ECO:0000256" key="1">
    <source>
        <dbReference type="ARBA" id="ARBA00004514"/>
    </source>
</evidence>
<dbReference type="GeneID" id="107225639"/>
<dbReference type="InterPro" id="IPR051960">
    <property type="entry name" value="eIF2B_gamma"/>
</dbReference>
<proteinExistence type="inferred from homology"/>